<dbReference type="PANTHER" id="PTHR47973">
    <property type="entry name" value="CYSTEINE-RICH RECEPTOR-LIKE PROTEIN KINASE 3"/>
    <property type="match status" value="1"/>
</dbReference>
<gene>
    <name evidence="7" type="ORF">DCAR_028807</name>
</gene>
<evidence type="ECO:0000256" key="2">
    <source>
        <dbReference type="ARBA" id="ARBA00022741"/>
    </source>
</evidence>
<evidence type="ECO:0000256" key="5">
    <source>
        <dbReference type="SAM" id="SignalP"/>
    </source>
</evidence>
<organism evidence="7">
    <name type="scientific">Daucus carota subsp. sativus</name>
    <name type="common">Carrot</name>
    <dbReference type="NCBI Taxonomy" id="79200"/>
    <lineage>
        <taxon>Eukaryota</taxon>
        <taxon>Viridiplantae</taxon>
        <taxon>Streptophyta</taxon>
        <taxon>Embryophyta</taxon>
        <taxon>Tracheophyta</taxon>
        <taxon>Spermatophyta</taxon>
        <taxon>Magnoliopsida</taxon>
        <taxon>eudicotyledons</taxon>
        <taxon>Gunneridae</taxon>
        <taxon>Pentapetalae</taxon>
        <taxon>asterids</taxon>
        <taxon>campanulids</taxon>
        <taxon>Apiales</taxon>
        <taxon>Apiaceae</taxon>
        <taxon>Apioideae</taxon>
        <taxon>Scandiceae</taxon>
        <taxon>Daucinae</taxon>
        <taxon>Daucus</taxon>
        <taxon>Daucus sect. Daucus</taxon>
    </lineage>
</organism>
<evidence type="ECO:0000259" key="6">
    <source>
        <dbReference type="Pfam" id="PF07714"/>
    </source>
</evidence>
<dbReference type="GO" id="GO:0004672">
    <property type="term" value="F:protein kinase activity"/>
    <property type="evidence" value="ECO:0007669"/>
    <property type="project" value="InterPro"/>
</dbReference>
<evidence type="ECO:0000256" key="3">
    <source>
        <dbReference type="ARBA" id="ARBA00022777"/>
    </source>
</evidence>
<keyword evidence="5" id="KW-0732">Signal</keyword>
<dbReference type="AlphaFoldDB" id="A0A175YKV4"/>
<keyword evidence="2" id="KW-0547">Nucleotide-binding</keyword>
<sequence>MKSIMMLGHTFVIVSVIMKGITSDSQVEELLGKCTRYGIHNFYKEITLESPVLVCSYNHNIAEPGAFSPIVQGLKFKCKKTDSWDYWWFNVSAPYNCFDFLVSISQEGEAGGKRGYTAPEYAIHGHLTEKVDIYSFGIVVLEIISGLHCTNLKIESVNDSLLEYAWQLHEDDRHLDLVDEKLDPSDYDTEYVKRVINLALMCTQLPASRRPAMSEVVVLLTS</sequence>
<keyword evidence="1" id="KW-0808">Transferase</keyword>
<accession>A0A175YKV4</accession>
<evidence type="ECO:0000313" key="7">
    <source>
        <dbReference type="EMBL" id="KZM83771.1"/>
    </source>
</evidence>
<feature type="signal peptide" evidence="5">
    <location>
        <begin position="1"/>
        <end position="23"/>
    </location>
</feature>
<keyword evidence="3" id="KW-0418">Kinase</keyword>
<proteinExistence type="predicted"/>
<comment type="caution">
    <text evidence="7">The sequence shown here is derived from an EMBL/GenBank/DDBJ whole genome shotgun (WGS) entry which is preliminary data.</text>
</comment>
<feature type="domain" description="Serine-threonine/tyrosine-protein kinase catalytic" evidence="6">
    <location>
        <begin position="115"/>
        <end position="218"/>
    </location>
</feature>
<dbReference type="InterPro" id="IPR001245">
    <property type="entry name" value="Ser-Thr/Tyr_kinase_cat_dom"/>
</dbReference>
<keyword evidence="4" id="KW-0067">ATP-binding</keyword>
<dbReference type="InterPro" id="IPR011009">
    <property type="entry name" value="Kinase-like_dom_sf"/>
</dbReference>
<evidence type="ECO:0000256" key="4">
    <source>
        <dbReference type="ARBA" id="ARBA00022840"/>
    </source>
</evidence>
<dbReference type="GO" id="GO:0005524">
    <property type="term" value="F:ATP binding"/>
    <property type="evidence" value="ECO:0007669"/>
    <property type="project" value="UniProtKB-KW"/>
</dbReference>
<name>A0A175YKV4_DAUCS</name>
<dbReference type="Gene3D" id="1.10.510.10">
    <property type="entry name" value="Transferase(Phosphotransferase) domain 1"/>
    <property type="match status" value="1"/>
</dbReference>
<dbReference type="InterPro" id="IPR052059">
    <property type="entry name" value="CR_Ser/Thr_kinase"/>
</dbReference>
<protein>
    <recommendedName>
        <fullName evidence="6">Serine-threonine/tyrosine-protein kinase catalytic domain-containing protein</fullName>
    </recommendedName>
</protein>
<dbReference type="Pfam" id="PF07714">
    <property type="entry name" value="PK_Tyr_Ser-Thr"/>
    <property type="match status" value="1"/>
</dbReference>
<evidence type="ECO:0000256" key="1">
    <source>
        <dbReference type="ARBA" id="ARBA00022679"/>
    </source>
</evidence>
<reference evidence="7" key="1">
    <citation type="journal article" date="2016" name="Nat. Genet.">
        <title>A high-quality carrot genome assembly provides new insights into carotenoid accumulation and asterid genome evolution.</title>
        <authorList>
            <person name="Iorizzo M."/>
            <person name="Ellison S."/>
            <person name="Senalik D."/>
            <person name="Zeng P."/>
            <person name="Satapoomin P."/>
            <person name="Huang J."/>
            <person name="Bowman M."/>
            <person name="Iovene M."/>
            <person name="Sanseverino W."/>
            <person name="Cavagnaro P."/>
            <person name="Yildiz M."/>
            <person name="Macko-Podgorni A."/>
            <person name="Moranska E."/>
            <person name="Grzebelus E."/>
            <person name="Grzebelus D."/>
            <person name="Ashrafi H."/>
            <person name="Zheng Z."/>
            <person name="Cheng S."/>
            <person name="Spooner D."/>
            <person name="Van Deynze A."/>
            <person name="Simon P."/>
        </authorList>
    </citation>
    <scope>NUCLEOTIDE SEQUENCE [LARGE SCALE GENOMIC DNA]</scope>
    <source>
        <tissue evidence="7">Leaf</tissue>
    </source>
</reference>
<dbReference type="Gramene" id="KZM83771">
    <property type="protein sequence ID" value="KZM83771"/>
    <property type="gene ID" value="DCAR_028807"/>
</dbReference>
<dbReference type="SUPFAM" id="SSF56112">
    <property type="entry name" value="Protein kinase-like (PK-like)"/>
    <property type="match status" value="1"/>
</dbReference>
<dbReference type="EMBL" id="LNRQ01000008">
    <property type="protein sequence ID" value="KZM83771.1"/>
    <property type="molecule type" value="Genomic_DNA"/>
</dbReference>
<feature type="chain" id="PRO_5008044681" description="Serine-threonine/tyrosine-protein kinase catalytic domain-containing protein" evidence="5">
    <location>
        <begin position="24"/>
        <end position="222"/>
    </location>
</feature>